<accession>A0A024GKM5</accession>
<name>A0A024GKM5_9STRA</name>
<evidence type="ECO:0000313" key="3">
    <source>
        <dbReference type="Proteomes" id="UP000053237"/>
    </source>
</evidence>
<proteinExistence type="predicted"/>
<protein>
    <submittedName>
        <fullName evidence="2">Uncharacterized protein</fullName>
    </submittedName>
</protein>
<dbReference type="Proteomes" id="UP000053237">
    <property type="component" value="Unassembled WGS sequence"/>
</dbReference>
<keyword evidence="3" id="KW-1185">Reference proteome</keyword>
<feature type="region of interest" description="Disordered" evidence="1">
    <location>
        <begin position="1"/>
        <end position="28"/>
    </location>
</feature>
<comment type="caution">
    <text evidence="2">The sequence shown here is derived from an EMBL/GenBank/DDBJ whole genome shotgun (WGS) entry which is preliminary data.</text>
</comment>
<organism evidence="2 3">
    <name type="scientific">Albugo candida</name>
    <dbReference type="NCBI Taxonomy" id="65357"/>
    <lineage>
        <taxon>Eukaryota</taxon>
        <taxon>Sar</taxon>
        <taxon>Stramenopiles</taxon>
        <taxon>Oomycota</taxon>
        <taxon>Peronosporomycetes</taxon>
        <taxon>Albuginales</taxon>
        <taxon>Albuginaceae</taxon>
        <taxon>Albugo</taxon>
    </lineage>
</organism>
<dbReference type="EMBL" id="CAIX01000168">
    <property type="protein sequence ID" value="CCI47396.1"/>
    <property type="molecule type" value="Genomic_DNA"/>
</dbReference>
<dbReference type="InParanoid" id="A0A024GKM5"/>
<evidence type="ECO:0000256" key="1">
    <source>
        <dbReference type="SAM" id="MobiDB-lite"/>
    </source>
</evidence>
<dbReference type="AlphaFoldDB" id="A0A024GKM5"/>
<sequence>MGSPVKDNEASIQEAANGEHLPAETDGNMMKNMMKNIRKNKKIIESELSSMSVDVARKCGSANIKQYVDHGGLDEVNFLKRIEMMFSCLFVLIVEAKEKFSGGTKRKGSHKDMAELCDHDKVRSKYYFDFAARSNL</sequence>
<gene>
    <name evidence="2" type="ORF">BN9_084030</name>
</gene>
<evidence type="ECO:0000313" key="2">
    <source>
        <dbReference type="EMBL" id="CCI47396.1"/>
    </source>
</evidence>
<reference evidence="2 3" key="1">
    <citation type="submission" date="2012-05" db="EMBL/GenBank/DDBJ databases">
        <title>Recombination and specialization in a pathogen metapopulation.</title>
        <authorList>
            <person name="Gardiner A."/>
            <person name="Kemen E."/>
            <person name="Schultz-Larsen T."/>
            <person name="MacLean D."/>
            <person name="Van Oosterhout C."/>
            <person name="Jones J.D.G."/>
        </authorList>
    </citation>
    <scope>NUCLEOTIDE SEQUENCE [LARGE SCALE GENOMIC DNA]</scope>
    <source>
        <strain evidence="2 3">Ac Nc2</strain>
    </source>
</reference>